<accession>A0A2P2K444</accession>
<proteinExistence type="predicted"/>
<evidence type="ECO:0000256" key="1">
    <source>
        <dbReference type="SAM" id="MobiDB-lite"/>
    </source>
</evidence>
<evidence type="ECO:0000313" key="2">
    <source>
        <dbReference type="EMBL" id="MBX00498.1"/>
    </source>
</evidence>
<organism evidence="2">
    <name type="scientific">Rhizophora mucronata</name>
    <name type="common">Asiatic mangrove</name>
    <dbReference type="NCBI Taxonomy" id="61149"/>
    <lineage>
        <taxon>Eukaryota</taxon>
        <taxon>Viridiplantae</taxon>
        <taxon>Streptophyta</taxon>
        <taxon>Embryophyta</taxon>
        <taxon>Tracheophyta</taxon>
        <taxon>Spermatophyta</taxon>
        <taxon>Magnoliopsida</taxon>
        <taxon>eudicotyledons</taxon>
        <taxon>Gunneridae</taxon>
        <taxon>Pentapetalae</taxon>
        <taxon>rosids</taxon>
        <taxon>fabids</taxon>
        <taxon>Malpighiales</taxon>
        <taxon>Rhizophoraceae</taxon>
        <taxon>Rhizophora</taxon>
    </lineage>
</organism>
<dbReference type="GO" id="GO:0051213">
    <property type="term" value="F:dioxygenase activity"/>
    <property type="evidence" value="ECO:0007669"/>
    <property type="project" value="UniProtKB-KW"/>
</dbReference>
<protein>
    <submittedName>
        <fullName evidence="2">1 2-dihydroxy-3-keto-5-methylthiopentene dioxygenase 2</fullName>
    </submittedName>
</protein>
<dbReference type="AlphaFoldDB" id="A0A2P2K444"/>
<name>A0A2P2K444_RHIMU</name>
<keyword evidence="2" id="KW-0560">Oxidoreductase</keyword>
<keyword evidence="2" id="KW-0223">Dioxygenase</keyword>
<sequence>MCIYRFRSPERQAATETPVDKHASHTGKMPSYMSKSCKQDHLYNSEYNINFISEKPQQISCSGINSMPSSLIVHKSLEIVLPCRQVIMWTIEWSPNWIANEQPHCFV</sequence>
<dbReference type="EMBL" id="GGEC01020014">
    <property type="protein sequence ID" value="MBX00498.1"/>
    <property type="molecule type" value="Transcribed_RNA"/>
</dbReference>
<reference evidence="2" key="1">
    <citation type="submission" date="2018-02" db="EMBL/GenBank/DDBJ databases">
        <title>Rhizophora mucronata_Transcriptome.</title>
        <authorList>
            <person name="Meera S.P."/>
            <person name="Sreeshan A."/>
            <person name="Augustine A."/>
        </authorList>
    </citation>
    <scope>NUCLEOTIDE SEQUENCE</scope>
    <source>
        <tissue evidence="2">Leaf</tissue>
    </source>
</reference>
<feature type="region of interest" description="Disordered" evidence="1">
    <location>
        <begin position="7"/>
        <end position="33"/>
    </location>
</feature>